<name>A0A0F9AKA1_9ZZZZ</name>
<organism evidence="1">
    <name type="scientific">marine sediment metagenome</name>
    <dbReference type="NCBI Taxonomy" id="412755"/>
    <lineage>
        <taxon>unclassified sequences</taxon>
        <taxon>metagenomes</taxon>
        <taxon>ecological metagenomes</taxon>
    </lineage>
</organism>
<proteinExistence type="predicted"/>
<dbReference type="PANTHER" id="PTHR42754">
    <property type="entry name" value="ENDOGLUCANASE"/>
    <property type="match status" value="1"/>
</dbReference>
<evidence type="ECO:0008006" key="2">
    <source>
        <dbReference type="Google" id="ProtNLM"/>
    </source>
</evidence>
<feature type="non-terminal residue" evidence="1">
    <location>
        <position position="119"/>
    </location>
</feature>
<dbReference type="PANTHER" id="PTHR42754:SF1">
    <property type="entry name" value="LIPOPROTEIN"/>
    <property type="match status" value="1"/>
</dbReference>
<dbReference type="AlphaFoldDB" id="A0A0F9AKA1"/>
<protein>
    <recommendedName>
        <fullName evidence="2">Bulb-type lectin domain-containing protein</fullName>
    </recommendedName>
</protein>
<evidence type="ECO:0000313" key="1">
    <source>
        <dbReference type="EMBL" id="KKK98730.1"/>
    </source>
</evidence>
<accession>A0A0F9AKA1</accession>
<comment type="caution">
    <text evidence="1">The sequence shown here is derived from an EMBL/GenBank/DDBJ whole genome shotgun (WGS) entry which is preliminary data.</text>
</comment>
<gene>
    <name evidence="1" type="ORF">LCGC14_2639810</name>
</gene>
<sequence>MKKLLFPILFLATITAHAQPTIQWQNTIGGSDIDQLYSIQQTSDGGYILGGDSDSPISGDKTENSQGLKDYWVVKLDTSGAIQWQNTIGGDTSDYLYSIQQTNDGGYILGGWSLSDSTG</sequence>
<dbReference type="EMBL" id="LAZR01045496">
    <property type="protein sequence ID" value="KKK98730.1"/>
    <property type="molecule type" value="Genomic_DNA"/>
</dbReference>
<reference evidence="1" key="1">
    <citation type="journal article" date="2015" name="Nature">
        <title>Complex archaea that bridge the gap between prokaryotes and eukaryotes.</title>
        <authorList>
            <person name="Spang A."/>
            <person name="Saw J.H."/>
            <person name="Jorgensen S.L."/>
            <person name="Zaremba-Niedzwiedzka K."/>
            <person name="Martijn J."/>
            <person name="Lind A.E."/>
            <person name="van Eijk R."/>
            <person name="Schleper C."/>
            <person name="Guy L."/>
            <person name="Ettema T.J."/>
        </authorList>
    </citation>
    <scope>NUCLEOTIDE SEQUENCE</scope>
</reference>